<feature type="compositionally biased region" description="Acidic residues" evidence="1">
    <location>
        <begin position="29"/>
        <end position="48"/>
    </location>
</feature>
<comment type="caution">
    <text evidence="2">The sequence shown here is derived from an EMBL/GenBank/DDBJ whole genome shotgun (WGS) entry which is preliminary data.</text>
</comment>
<dbReference type="Proteomes" id="UP000266841">
    <property type="component" value="Unassembled WGS sequence"/>
</dbReference>
<proteinExistence type="predicted"/>
<dbReference type="AlphaFoldDB" id="K0SUI9"/>
<evidence type="ECO:0000313" key="3">
    <source>
        <dbReference type="Proteomes" id="UP000266841"/>
    </source>
</evidence>
<gene>
    <name evidence="2" type="ORF">THAOC_09700</name>
</gene>
<sequence>MSAEKMMKVAPSETTSDKHIARATPDVVEPLDEELDDEELDDEELEDDCDVEPVDEELEDEREILKWDEGGRSHCGYSDVVHESLMAVGEHLHLLFGEPSEYVHDTMFDIGNYFQEVSYAARDIYRGITPHPVLEKTSDEVYEG</sequence>
<dbReference type="OrthoDB" id="46887at2759"/>
<evidence type="ECO:0000256" key="1">
    <source>
        <dbReference type="SAM" id="MobiDB-lite"/>
    </source>
</evidence>
<keyword evidence="3" id="KW-1185">Reference proteome</keyword>
<organism evidence="2 3">
    <name type="scientific">Thalassiosira oceanica</name>
    <name type="common">Marine diatom</name>
    <dbReference type="NCBI Taxonomy" id="159749"/>
    <lineage>
        <taxon>Eukaryota</taxon>
        <taxon>Sar</taxon>
        <taxon>Stramenopiles</taxon>
        <taxon>Ochrophyta</taxon>
        <taxon>Bacillariophyta</taxon>
        <taxon>Coscinodiscophyceae</taxon>
        <taxon>Thalassiosirophycidae</taxon>
        <taxon>Thalassiosirales</taxon>
        <taxon>Thalassiosiraceae</taxon>
        <taxon>Thalassiosira</taxon>
    </lineage>
</organism>
<feature type="region of interest" description="Disordered" evidence="1">
    <location>
        <begin position="1"/>
        <end position="48"/>
    </location>
</feature>
<evidence type="ECO:0000313" key="2">
    <source>
        <dbReference type="EMBL" id="EJK69080.1"/>
    </source>
</evidence>
<name>K0SUI9_THAOC</name>
<reference evidence="2 3" key="1">
    <citation type="journal article" date="2012" name="Genome Biol.">
        <title>Genome and low-iron response of an oceanic diatom adapted to chronic iron limitation.</title>
        <authorList>
            <person name="Lommer M."/>
            <person name="Specht M."/>
            <person name="Roy A.S."/>
            <person name="Kraemer L."/>
            <person name="Andreson R."/>
            <person name="Gutowska M.A."/>
            <person name="Wolf J."/>
            <person name="Bergner S.V."/>
            <person name="Schilhabel M.B."/>
            <person name="Klostermeier U.C."/>
            <person name="Beiko R.G."/>
            <person name="Rosenstiel P."/>
            <person name="Hippler M."/>
            <person name="Laroche J."/>
        </authorList>
    </citation>
    <scope>NUCLEOTIDE SEQUENCE [LARGE SCALE GENOMIC DNA]</scope>
    <source>
        <strain evidence="2 3">CCMP1005</strain>
    </source>
</reference>
<dbReference type="EMBL" id="AGNL01010472">
    <property type="protein sequence ID" value="EJK69080.1"/>
    <property type="molecule type" value="Genomic_DNA"/>
</dbReference>
<protein>
    <submittedName>
        <fullName evidence="2">Uncharacterized protein</fullName>
    </submittedName>
</protein>
<accession>K0SUI9</accession>